<feature type="compositionally biased region" description="Low complexity" evidence="1">
    <location>
        <begin position="233"/>
        <end position="243"/>
    </location>
</feature>
<gene>
    <name evidence="2" type="ORF">BLM47_11885</name>
</gene>
<evidence type="ECO:0000313" key="2">
    <source>
        <dbReference type="EMBL" id="PDO09557.1"/>
    </source>
</evidence>
<dbReference type="Gene3D" id="2.50.20.10">
    <property type="entry name" value="Lipoprotein localisation LolA/LolB/LppX"/>
    <property type="match status" value="1"/>
</dbReference>
<dbReference type="AlphaFoldDB" id="A0A2A6DYI7"/>
<feature type="compositionally biased region" description="Polar residues" evidence="1">
    <location>
        <begin position="250"/>
        <end position="261"/>
    </location>
</feature>
<dbReference type="SUPFAM" id="SSF89392">
    <property type="entry name" value="Prokaryotic lipoproteins and lipoprotein localization factors"/>
    <property type="match status" value="1"/>
</dbReference>
<dbReference type="EMBL" id="MOXJ01000035">
    <property type="protein sequence ID" value="PDO09557.1"/>
    <property type="molecule type" value="Genomic_DNA"/>
</dbReference>
<reference evidence="2 3" key="1">
    <citation type="submission" date="2016-12" db="EMBL/GenBank/DDBJ databases">
        <title>Candidatus Reconcilibacillus cellulovorans genome.</title>
        <authorList>
            <person name="Kolinko S."/>
            <person name="Wu Y.-W."/>
            <person name="Tachea F."/>
            <person name="Denzel E."/>
            <person name="Hiras J."/>
            <person name="Baecker N."/>
            <person name="Chan L.J."/>
            <person name="Eichorst S.A."/>
            <person name="Frey D."/>
            <person name="Adams P.D."/>
            <person name="Pray T."/>
            <person name="Tanjore D."/>
            <person name="Petzold C.J."/>
            <person name="Gladden J.M."/>
            <person name="Simmons B.A."/>
            <person name="Singer S.W."/>
        </authorList>
    </citation>
    <scope>NUCLEOTIDE SEQUENCE [LARGE SCALE GENOMIC DNA]</scope>
    <source>
        <strain evidence="2">JTherm</strain>
    </source>
</reference>
<evidence type="ECO:0000256" key="1">
    <source>
        <dbReference type="SAM" id="MobiDB-lite"/>
    </source>
</evidence>
<organism evidence="2 3">
    <name type="scientific">Candidatus Reconcilbacillus cellulovorans</name>
    <dbReference type="NCBI Taxonomy" id="1906605"/>
    <lineage>
        <taxon>Bacteria</taxon>
        <taxon>Bacillati</taxon>
        <taxon>Bacillota</taxon>
        <taxon>Bacilli</taxon>
        <taxon>Bacillales</taxon>
        <taxon>Paenibacillaceae</taxon>
        <taxon>Candidatus Reconcilbacillus</taxon>
    </lineage>
</organism>
<dbReference type="PANTHER" id="PTHR37507">
    <property type="entry name" value="SPORULATION PROTEIN YDCC"/>
    <property type="match status" value="1"/>
</dbReference>
<dbReference type="InterPro" id="IPR029046">
    <property type="entry name" value="LolA/LolB/LppX"/>
</dbReference>
<sequence>MLSLLLLLAGCGPKNAADVVHELDKLMAKLESYETDGKMILKTGGQDVEYTVSVWYRKPHYYRISLMNESNDVTQIVLRNDEGVFVLTPHLNKMFRFQSDWPERSGQVYLYQSLVHSIVSDQNRKFATDKDAFVFDVAANYANNSMLARQKIWLDKKSFAPRRVEVSDANANVLVEMRFDRFEFGKKFEAGAFDMQWNMSGPRGGENAQPQASPGAPGQNAASVGKAQEKRGASPGAGAASRGEPGGTAGTSDGRSATNTERAGADRDVGFGVVRPSYTPPGVREKDVVDLRLDDAPAVMLRYEGTYHYTLTESRPREQTVSMLAGEPVDLGFTVGVLVGDEPKTLVWWTEDGVEFRLSSAELPVEEMVRIARSTEGETGK</sequence>
<proteinExistence type="predicted"/>
<feature type="region of interest" description="Disordered" evidence="1">
    <location>
        <begin position="198"/>
        <end position="278"/>
    </location>
</feature>
<name>A0A2A6DYI7_9BACL</name>
<dbReference type="Proteomes" id="UP000243688">
    <property type="component" value="Unassembled WGS sequence"/>
</dbReference>
<protein>
    <recommendedName>
        <fullName evidence="4">DUF4367 domain-containing protein</fullName>
    </recommendedName>
</protein>
<evidence type="ECO:0000313" key="3">
    <source>
        <dbReference type="Proteomes" id="UP000243688"/>
    </source>
</evidence>
<dbReference type="InterPro" id="IPR052944">
    <property type="entry name" value="Sporulation_related"/>
</dbReference>
<accession>A0A2A6DYI7</accession>
<dbReference type="PANTHER" id="PTHR37507:SF2">
    <property type="entry name" value="SPORULATION PROTEIN YDCC"/>
    <property type="match status" value="1"/>
</dbReference>
<comment type="caution">
    <text evidence="2">The sequence shown here is derived from an EMBL/GenBank/DDBJ whole genome shotgun (WGS) entry which is preliminary data.</text>
</comment>
<evidence type="ECO:0008006" key="4">
    <source>
        <dbReference type="Google" id="ProtNLM"/>
    </source>
</evidence>